<dbReference type="EMBL" id="KN832786">
    <property type="protein sequence ID" value="KII82668.1"/>
    <property type="molecule type" value="Genomic_DNA"/>
</dbReference>
<dbReference type="HOGENOM" id="CLU_1195298_0_0_1"/>
<feature type="region of interest" description="Disordered" evidence="1">
    <location>
        <begin position="106"/>
        <end position="151"/>
    </location>
</feature>
<dbReference type="AlphaFoldDB" id="A0A0C9T3J6"/>
<gene>
    <name evidence="2" type="ORF">PLICRDRAFT_181186</name>
</gene>
<evidence type="ECO:0000313" key="2">
    <source>
        <dbReference type="EMBL" id="KII82668.1"/>
    </source>
</evidence>
<evidence type="ECO:0000256" key="1">
    <source>
        <dbReference type="SAM" id="MobiDB-lite"/>
    </source>
</evidence>
<sequence length="232" mass="25532">MTPPQRIGTAVHRGPSTSPRRQHPERTTPTHRLFAPRLDAKLIEDNKRRHYGSVRSERRTSAATQLTGGRTAYHVQRNMTAAWASTTGAANGPTDAGGASQPFVITERRSSRNSRPPSPSKVPARDSSSDERNSNRSAESVAAQLQTDPAQQISSYEDLEQYPPLLSKRGENTNVWDEPLHATIYRFFSDEVGSDAIPQEMLRDSSGEIVGKEAQPRLRIFIAAALESQSSA</sequence>
<reference evidence="2 3" key="1">
    <citation type="submission" date="2014-06" db="EMBL/GenBank/DDBJ databases">
        <title>Evolutionary Origins and Diversification of the Mycorrhizal Mutualists.</title>
        <authorList>
            <consortium name="DOE Joint Genome Institute"/>
            <consortium name="Mycorrhizal Genomics Consortium"/>
            <person name="Kohler A."/>
            <person name="Kuo A."/>
            <person name="Nagy L.G."/>
            <person name="Floudas D."/>
            <person name="Copeland A."/>
            <person name="Barry K.W."/>
            <person name="Cichocki N."/>
            <person name="Veneault-Fourrey C."/>
            <person name="LaButti K."/>
            <person name="Lindquist E.A."/>
            <person name="Lipzen A."/>
            <person name="Lundell T."/>
            <person name="Morin E."/>
            <person name="Murat C."/>
            <person name="Riley R."/>
            <person name="Ohm R."/>
            <person name="Sun H."/>
            <person name="Tunlid A."/>
            <person name="Henrissat B."/>
            <person name="Grigoriev I.V."/>
            <person name="Hibbett D.S."/>
            <person name="Martin F."/>
        </authorList>
    </citation>
    <scope>NUCLEOTIDE SEQUENCE [LARGE SCALE GENOMIC DNA]</scope>
    <source>
        <strain evidence="2 3">FD-325 SS-3</strain>
    </source>
</reference>
<organism evidence="2 3">
    <name type="scientific">Plicaturopsis crispa FD-325 SS-3</name>
    <dbReference type="NCBI Taxonomy" id="944288"/>
    <lineage>
        <taxon>Eukaryota</taxon>
        <taxon>Fungi</taxon>
        <taxon>Dikarya</taxon>
        <taxon>Basidiomycota</taxon>
        <taxon>Agaricomycotina</taxon>
        <taxon>Agaricomycetes</taxon>
        <taxon>Agaricomycetidae</taxon>
        <taxon>Amylocorticiales</taxon>
        <taxon>Amylocorticiaceae</taxon>
        <taxon>Plicatura</taxon>
        <taxon>Plicaturopsis crispa</taxon>
    </lineage>
</organism>
<feature type="region of interest" description="Disordered" evidence="1">
    <location>
        <begin position="1"/>
        <end position="72"/>
    </location>
</feature>
<dbReference type="Proteomes" id="UP000053263">
    <property type="component" value="Unassembled WGS sequence"/>
</dbReference>
<accession>A0A0C9T3J6</accession>
<evidence type="ECO:0000313" key="3">
    <source>
        <dbReference type="Proteomes" id="UP000053263"/>
    </source>
</evidence>
<proteinExistence type="predicted"/>
<protein>
    <submittedName>
        <fullName evidence="2">Uncharacterized protein</fullName>
    </submittedName>
</protein>
<name>A0A0C9T3J6_PLICR</name>
<feature type="compositionally biased region" description="Basic and acidic residues" evidence="1">
    <location>
        <begin position="38"/>
        <end position="47"/>
    </location>
</feature>
<keyword evidence="3" id="KW-1185">Reference proteome</keyword>
<feature type="compositionally biased region" description="Basic and acidic residues" evidence="1">
    <location>
        <begin position="123"/>
        <end position="134"/>
    </location>
</feature>